<protein>
    <recommendedName>
        <fullName evidence="1">Mga helix-turn-helix domain-containing protein</fullName>
    </recommendedName>
</protein>
<dbReference type="InterPro" id="IPR007737">
    <property type="entry name" value="Mga_HTH"/>
</dbReference>
<dbReference type="Pfam" id="PF05043">
    <property type="entry name" value="Mga"/>
    <property type="match status" value="1"/>
</dbReference>
<organism evidence="2 3">
    <name type="scientific">Latilactobacillus curvatus</name>
    <name type="common">Lactobacillus curvatus</name>
    <dbReference type="NCBI Taxonomy" id="28038"/>
    <lineage>
        <taxon>Bacteria</taxon>
        <taxon>Bacillati</taxon>
        <taxon>Bacillota</taxon>
        <taxon>Bacilli</taxon>
        <taxon>Lactobacillales</taxon>
        <taxon>Lactobacillaceae</taxon>
        <taxon>Latilactobacillus</taxon>
    </lineage>
</organism>
<proteinExistence type="predicted"/>
<evidence type="ECO:0000259" key="1">
    <source>
        <dbReference type="Pfam" id="PF05043"/>
    </source>
</evidence>
<dbReference type="EMBL" id="CP022474">
    <property type="protein sequence ID" value="ASN59280.1"/>
    <property type="molecule type" value="Genomic_DNA"/>
</dbReference>
<reference evidence="2 3" key="1">
    <citation type="submission" date="2017-07" db="EMBL/GenBank/DDBJ databases">
        <title>Lactobacillus curvatus MRS6 whole genome.</title>
        <authorList>
            <person name="Jans C."/>
            <person name="Lagler S."/>
            <person name="Lacroix C."/>
            <person name="Meile L."/>
            <person name="Stevens M.J.A."/>
        </authorList>
    </citation>
    <scope>NUCLEOTIDE SEQUENCE [LARGE SCALE GENOMIC DNA]</scope>
    <source>
        <strain evidence="2 3">MRS6</strain>
    </source>
</reference>
<dbReference type="RefSeq" id="WP_089556221.1">
    <property type="nucleotide sequence ID" value="NZ_CP022474.1"/>
</dbReference>
<dbReference type="Proteomes" id="UP000199749">
    <property type="component" value="Chromosome"/>
</dbReference>
<feature type="domain" description="Mga helix-turn-helix" evidence="1">
    <location>
        <begin position="101"/>
        <end position="177"/>
    </location>
</feature>
<evidence type="ECO:0000313" key="3">
    <source>
        <dbReference type="Proteomes" id="UP000199749"/>
    </source>
</evidence>
<sequence length="525" mass="60158">MDTNSVYLTSAEKDKYALFLDIINVKWDELPIKKRMSMAKKGEALIDDVNLKQVATLLDRNYSSLYNTYVSIVGDLQAILGTEEDDVKRLFAIPSDVYHLYLVQHSDIYDFVQILLQGGDISFKTFLAEHDSSKATVLRHLKQVRDLTRAFNLRVSYEPIRLEGDEKTIRLVLSALYWLASGGHQWLFEEINHECVLSVFDYVCDEFQLQKPNLLTREIGATILAVTYYRVMAGAVVQPDEKLATIRYPYPNLISDLLAADFTKESTGLRTCLAELTLTEERSEAAGLFFLLRYCPVPLRSITSTKVTADWADERYIPEIHRFVTAFLERIPFDIMHELEISQHTYDIFKNALLTTTVTTYILGMDATSVVFNELVIRMPQLKPNELLHKKISDTVDYLLFEPAFSFLASGRENLIKAYYNLIQQVIQQYHPVSQVKVALVIEQDYIGYMDILTALDNIKYVAVSTTDEALRDADLIVRTSSIALPENVNPEALYFTWRLNASSDHYARLYGIIHELWMQKGTQA</sequence>
<dbReference type="AlphaFoldDB" id="A0AAC9Y002"/>
<accession>A0AAC9Y002</accession>
<evidence type="ECO:0000313" key="2">
    <source>
        <dbReference type="EMBL" id="ASN59280.1"/>
    </source>
</evidence>
<gene>
    <name evidence="2" type="ORF">CG419_00920</name>
</gene>
<name>A0AAC9Y002_LATCU</name>